<accession>A0A841EIK6</accession>
<keyword evidence="4" id="KW-1185">Reference proteome</keyword>
<evidence type="ECO:0000256" key="2">
    <source>
        <dbReference type="SAM" id="MobiDB-lite"/>
    </source>
</evidence>
<dbReference type="SUPFAM" id="SSF48452">
    <property type="entry name" value="TPR-like"/>
    <property type="match status" value="1"/>
</dbReference>
<dbReference type="InterPro" id="IPR019734">
    <property type="entry name" value="TPR_rpt"/>
</dbReference>
<gene>
    <name evidence="3" type="ORF">HNR25_003941</name>
</gene>
<sequence length="89" mass="10695">MRRFEEAIDAHTHARTLDQETGDTHREADAWNNLGSALLKVRRFEEAIEAFDRAIRGFQATDDRHGLAVARRNRDRVHRRPRWWAFWKR</sequence>
<dbReference type="SMART" id="SM00028">
    <property type="entry name" value="TPR"/>
    <property type="match status" value="1"/>
</dbReference>
<comment type="caution">
    <text evidence="3">The sequence shown here is derived from an EMBL/GenBank/DDBJ whole genome shotgun (WGS) entry which is preliminary data.</text>
</comment>
<dbReference type="RefSeq" id="WP_221457734.1">
    <property type="nucleotide sequence ID" value="NZ_BAABKT010000029.1"/>
</dbReference>
<dbReference type="AlphaFoldDB" id="A0A841EIK6"/>
<dbReference type="InterPro" id="IPR011990">
    <property type="entry name" value="TPR-like_helical_dom_sf"/>
</dbReference>
<dbReference type="EMBL" id="JACHLY010000001">
    <property type="protein sequence ID" value="MBB6000190.1"/>
    <property type="molecule type" value="Genomic_DNA"/>
</dbReference>
<feature type="repeat" description="TPR" evidence="1">
    <location>
        <begin position="28"/>
        <end position="61"/>
    </location>
</feature>
<feature type="region of interest" description="Disordered" evidence="2">
    <location>
        <begin position="1"/>
        <end position="24"/>
    </location>
</feature>
<dbReference type="Gene3D" id="1.25.40.10">
    <property type="entry name" value="Tetratricopeptide repeat domain"/>
    <property type="match status" value="1"/>
</dbReference>
<dbReference type="Pfam" id="PF13424">
    <property type="entry name" value="TPR_12"/>
    <property type="match status" value="1"/>
</dbReference>
<dbReference type="Proteomes" id="UP000578077">
    <property type="component" value="Unassembled WGS sequence"/>
</dbReference>
<dbReference type="PROSITE" id="PS50293">
    <property type="entry name" value="TPR_REGION"/>
    <property type="match status" value="1"/>
</dbReference>
<name>A0A841EIK6_9ACTN</name>
<evidence type="ECO:0000313" key="3">
    <source>
        <dbReference type="EMBL" id="MBB6000190.1"/>
    </source>
</evidence>
<protein>
    <submittedName>
        <fullName evidence="3">Tetratricopeptide (TPR) repeat protein</fullName>
    </submittedName>
</protein>
<keyword evidence="1" id="KW-0802">TPR repeat</keyword>
<evidence type="ECO:0000256" key="1">
    <source>
        <dbReference type="PROSITE-ProRule" id="PRU00339"/>
    </source>
</evidence>
<dbReference type="PROSITE" id="PS50005">
    <property type="entry name" value="TPR"/>
    <property type="match status" value="1"/>
</dbReference>
<evidence type="ECO:0000313" key="4">
    <source>
        <dbReference type="Proteomes" id="UP000578077"/>
    </source>
</evidence>
<reference evidence="3 4" key="1">
    <citation type="submission" date="2020-08" db="EMBL/GenBank/DDBJ databases">
        <title>Sequencing the genomes of 1000 actinobacteria strains.</title>
        <authorList>
            <person name="Klenk H.-P."/>
        </authorList>
    </citation>
    <scope>NUCLEOTIDE SEQUENCE [LARGE SCALE GENOMIC DNA]</scope>
    <source>
        <strain evidence="3 4">DSM 44593</strain>
    </source>
</reference>
<organism evidence="3 4">
    <name type="scientific">Streptomonospora salina</name>
    <dbReference type="NCBI Taxonomy" id="104205"/>
    <lineage>
        <taxon>Bacteria</taxon>
        <taxon>Bacillati</taxon>
        <taxon>Actinomycetota</taxon>
        <taxon>Actinomycetes</taxon>
        <taxon>Streptosporangiales</taxon>
        <taxon>Nocardiopsidaceae</taxon>
        <taxon>Streptomonospora</taxon>
    </lineage>
</organism>
<proteinExistence type="predicted"/>